<dbReference type="PANTHER" id="PTHR24241:SF76">
    <property type="entry name" value="NEUROPEPTIDE SIFAMIDE RECEPTOR"/>
    <property type="match status" value="1"/>
</dbReference>
<evidence type="ECO:0000313" key="10">
    <source>
        <dbReference type="Proteomes" id="UP001163046"/>
    </source>
</evidence>
<dbReference type="CDD" id="cd00637">
    <property type="entry name" value="7tm_classA_rhodopsin-like"/>
    <property type="match status" value="1"/>
</dbReference>
<feature type="transmembrane region" description="Helical" evidence="7">
    <location>
        <begin position="267"/>
        <end position="290"/>
    </location>
</feature>
<dbReference type="PRINTS" id="PR00237">
    <property type="entry name" value="GPCRRHODOPSN"/>
</dbReference>
<keyword evidence="3 7" id="KW-0812">Transmembrane</keyword>
<feature type="transmembrane region" description="Helical" evidence="7">
    <location>
        <begin position="33"/>
        <end position="54"/>
    </location>
</feature>
<evidence type="ECO:0000256" key="4">
    <source>
        <dbReference type="ARBA" id="ARBA00022989"/>
    </source>
</evidence>
<dbReference type="InterPro" id="IPR000276">
    <property type="entry name" value="GPCR_Rhodpsn"/>
</dbReference>
<dbReference type="GO" id="GO:0004930">
    <property type="term" value="F:G protein-coupled receptor activity"/>
    <property type="evidence" value="ECO:0007669"/>
    <property type="project" value="InterPro"/>
</dbReference>
<sequence>MTPSVNWTDVMTHHATGTQSSSAYHDTVAVGKVIALSLILVVSATGNILVCYCGLRSPRMSAMNSLIVNLSIGELAITCIVIPLKIEQEIVGEYFVGGPTVCKLLEYAQSVALGSVTVTLLMISMDRLYSVFYPLSKITRRQAKYMSVFAWCYALLFANPVLYYFLGSKHQPRALLFSCDKHLVLPWKDKLYSLIQLWAIFILPIMIMTVTYFAVVSRLLKPDSANCAVSSKIGARGATPHVPVNIHRRFTSSLRSNAVPLAKRKSVVMNLIVMATFIFCYAPLAALYALETVGNPKRKSFEIFRDFACFLALGKLCANPAVYSFFDSNLRDQMCRCRRKRSAQNSPVRRQIIHPGICTQGN</sequence>
<gene>
    <name evidence="9" type="primary">AVPR1A_2</name>
    <name evidence="9" type="ORF">OS493_000990</name>
</gene>
<comment type="subcellular location">
    <subcellularLocation>
        <location evidence="1">Cell membrane</location>
        <topology evidence="1">Multi-pass membrane protein</topology>
    </subcellularLocation>
</comment>
<evidence type="ECO:0000256" key="1">
    <source>
        <dbReference type="ARBA" id="ARBA00004651"/>
    </source>
</evidence>
<feature type="domain" description="G-protein coupled receptors family 1 profile" evidence="8">
    <location>
        <begin position="46"/>
        <end position="323"/>
    </location>
</feature>
<feature type="transmembrane region" description="Helical" evidence="7">
    <location>
        <begin position="66"/>
        <end position="84"/>
    </location>
</feature>
<protein>
    <submittedName>
        <fullName evidence="9">Receptor for arginine vasopressin</fullName>
    </submittedName>
</protein>
<evidence type="ECO:0000313" key="9">
    <source>
        <dbReference type="EMBL" id="KAJ7387653.1"/>
    </source>
</evidence>
<dbReference type="PROSITE" id="PS50262">
    <property type="entry name" value="G_PROTEIN_RECEP_F1_2"/>
    <property type="match status" value="1"/>
</dbReference>
<dbReference type="OrthoDB" id="6022667at2759"/>
<dbReference type="Pfam" id="PF00001">
    <property type="entry name" value="7tm_1"/>
    <property type="match status" value="1"/>
</dbReference>
<evidence type="ECO:0000256" key="3">
    <source>
        <dbReference type="ARBA" id="ARBA00022692"/>
    </source>
</evidence>
<keyword evidence="10" id="KW-1185">Reference proteome</keyword>
<dbReference type="InterPro" id="IPR017452">
    <property type="entry name" value="GPCR_Rhodpsn_7TM"/>
</dbReference>
<dbReference type="EMBL" id="MU825873">
    <property type="protein sequence ID" value="KAJ7387653.1"/>
    <property type="molecule type" value="Genomic_DNA"/>
</dbReference>
<feature type="transmembrane region" description="Helical" evidence="7">
    <location>
        <begin position="195"/>
        <end position="215"/>
    </location>
</feature>
<evidence type="ECO:0000256" key="6">
    <source>
        <dbReference type="ARBA" id="ARBA00023170"/>
    </source>
</evidence>
<dbReference type="GO" id="GO:0042277">
    <property type="term" value="F:peptide binding"/>
    <property type="evidence" value="ECO:0007669"/>
    <property type="project" value="TreeGrafter"/>
</dbReference>
<dbReference type="SUPFAM" id="SSF81321">
    <property type="entry name" value="Family A G protein-coupled receptor-like"/>
    <property type="match status" value="1"/>
</dbReference>
<keyword evidence="5 7" id="KW-0472">Membrane</keyword>
<feature type="transmembrane region" description="Helical" evidence="7">
    <location>
        <begin position="104"/>
        <end position="124"/>
    </location>
</feature>
<dbReference type="PANTHER" id="PTHR24241">
    <property type="entry name" value="NEUROPEPTIDE RECEPTOR-RELATED G-PROTEIN COUPLED RECEPTOR"/>
    <property type="match status" value="1"/>
</dbReference>
<organism evidence="9 10">
    <name type="scientific">Desmophyllum pertusum</name>
    <dbReference type="NCBI Taxonomy" id="174260"/>
    <lineage>
        <taxon>Eukaryota</taxon>
        <taxon>Metazoa</taxon>
        <taxon>Cnidaria</taxon>
        <taxon>Anthozoa</taxon>
        <taxon>Hexacorallia</taxon>
        <taxon>Scleractinia</taxon>
        <taxon>Caryophylliina</taxon>
        <taxon>Caryophylliidae</taxon>
        <taxon>Desmophyllum</taxon>
    </lineage>
</organism>
<dbReference type="GO" id="GO:0032870">
    <property type="term" value="P:cellular response to hormone stimulus"/>
    <property type="evidence" value="ECO:0007669"/>
    <property type="project" value="TreeGrafter"/>
</dbReference>
<evidence type="ECO:0000256" key="5">
    <source>
        <dbReference type="ARBA" id="ARBA00023136"/>
    </source>
</evidence>
<dbReference type="Gene3D" id="1.20.1070.10">
    <property type="entry name" value="Rhodopsin 7-helix transmembrane proteins"/>
    <property type="match status" value="1"/>
</dbReference>
<keyword evidence="4 7" id="KW-1133">Transmembrane helix</keyword>
<name>A0A9W9ZV36_9CNID</name>
<dbReference type="AlphaFoldDB" id="A0A9W9ZV36"/>
<evidence type="ECO:0000259" key="8">
    <source>
        <dbReference type="PROSITE" id="PS50262"/>
    </source>
</evidence>
<accession>A0A9W9ZV36</accession>
<reference evidence="9" key="1">
    <citation type="submission" date="2023-01" db="EMBL/GenBank/DDBJ databases">
        <title>Genome assembly of the deep-sea coral Lophelia pertusa.</title>
        <authorList>
            <person name="Herrera S."/>
            <person name="Cordes E."/>
        </authorList>
    </citation>
    <scope>NUCLEOTIDE SEQUENCE</scope>
    <source>
        <strain evidence="9">USNM1676648</strain>
        <tissue evidence="9">Polyp</tissue>
    </source>
</reference>
<proteinExistence type="predicted"/>
<evidence type="ECO:0000256" key="2">
    <source>
        <dbReference type="ARBA" id="ARBA00022475"/>
    </source>
</evidence>
<keyword evidence="2" id="KW-1003">Cell membrane</keyword>
<dbReference type="GO" id="GO:0005886">
    <property type="term" value="C:plasma membrane"/>
    <property type="evidence" value="ECO:0007669"/>
    <property type="project" value="UniProtKB-SubCell"/>
</dbReference>
<evidence type="ECO:0000256" key="7">
    <source>
        <dbReference type="SAM" id="Phobius"/>
    </source>
</evidence>
<keyword evidence="6 9" id="KW-0675">Receptor</keyword>
<comment type="caution">
    <text evidence="9">The sequence shown here is derived from an EMBL/GenBank/DDBJ whole genome shotgun (WGS) entry which is preliminary data.</text>
</comment>
<dbReference type="Proteomes" id="UP001163046">
    <property type="component" value="Unassembled WGS sequence"/>
</dbReference>
<feature type="transmembrane region" description="Helical" evidence="7">
    <location>
        <begin position="145"/>
        <end position="166"/>
    </location>
</feature>